<dbReference type="HAMAP" id="MF_01866">
    <property type="entry name" value="UPF0745"/>
    <property type="match status" value="1"/>
</dbReference>
<dbReference type="AlphaFoldDB" id="A0AA37TS72"/>
<keyword evidence="4" id="KW-1185">Reference proteome</keyword>
<dbReference type="InterPro" id="IPR027354">
    <property type="entry name" value="YcgL_dom"/>
</dbReference>
<dbReference type="PANTHER" id="PTHR38109">
    <property type="entry name" value="PROTEIN YCGL"/>
    <property type="match status" value="1"/>
</dbReference>
<dbReference type="Pfam" id="PF05166">
    <property type="entry name" value="YcgL"/>
    <property type="match status" value="1"/>
</dbReference>
<dbReference type="PROSITE" id="PS51648">
    <property type="entry name" value="YCGL"/>
    <property type="match status" value="1"/>
</dbReference>
<dbReference type="RefSeq" id="WP_095499502.1">
    <property type="nucleotide sequence ID" value="NZ_BSPO01000003.1"/>
</dbReference>
<evidence type="ECO:0000256" key="1">
    <source>
        <dbReference type="HAMAP-Rule" id="MF_01866"/>
    </source>
</evidence>
<accession>A0AA37TS72</accession>
<reference evidence="3 4" key="1">
    <citation type="journal article" date="2014" name="Int. J. Syst. Evol. Microbiol.">
        <title>Complete genome sequence of Corynebacterium casei LMG S-19264T (=DSM 44701T), isolated from a smear-ripened cheese.</title>
        <authorList>
            <consortium name="US DOE Joint Genome Institute (JGI-PGF)"/>
            <person name="Walter F."/>
            <person name="Albersmeier A."/>
            <person name="Kalinowski J."/>
            <person name="Ruckert C."/>
        </authorList>
    </citation>
    <scope>NUCLEOTIDE SEQUENCE [LARGE SCALE GENOMIC DNA]</scope>
    <source>
        <strain evidence="3 4">NBRC 112785</strain>
    </source>
</reference>
<organism evidence="3 4">
    <name type="scientific">Paraferrimonas haliotis</name>
    <dbReference type="NCBI Taxonomy" id="2013866"/>
    <lineage>
        <taxon>Bacteria</taxon>
        <taxon>Pseudomonadati</taxon>
        <taxon>Pseudomonadota</taxon>
        <taxon>Gammaproteobacteria</taxon>
        <taxon>Alteromonadales</taxon>
        <taxon>Ferrimonadaceae</taxon>
        <taxon>Paraferrimonas</taxon>
    </lineage>
</organism>
<comment type="caution">
    <text evidence="3">The sequence shown here is derived from an EMBL/GenBank/DDBJ whole genome shotgun (WGS) entry which is preliminary data.</text>
</comment>
<gene>
    <name evidence="3" type="ORF">GCM10007894_27200</name>
</gene>
<dbReference type="PANTHER" id="PTHR38109:SF1">
    <property type="entry name" value="PROTEIN YCGL"/>
    <property type="match status" value="1"/>
</dbReference>
<sequence>MKICAVYKSTRRADTYLYLKSKDDFSCLPEALSNLFGAPKFVMLLPISKLEKLAMADIELVKADLLEKGFYLQLPPPQEDLLKQHRAQQKQD</sequence>
<evidence type="ECO:0000313" key="3">
    <source>
        <dbReference type="EMBL" id="GLS84743.1"/>
    </source>
</evidence>
<evidence type="ECO:0000259" key="2">
    <source>
        <dbReference type="PROSITE" id="PS51648"/>
    </source>
</evidence>
<evidence type="ECO:0000313" key="4">
    <source>
        <dbReference type="Proteomes" id="UP001157439"/>
    </source>
</evidence>
<proteinExistence type="inferred from homology"/>
<name>A0AA37TS72_9GAMM</name>
<feature type="domain" description="YcgL" evidence="2">
    <location>
        <begin position="2"/>
        <end position="86"/>
    </location>
</feature>
<dbReference type="InterPro" id="IPR038068">
    <property type="entry name" value="YcgL-like_sf"/>
</dbReference>
<dbReference type="Proteomes" id="UP001157439">
    <property type="component" value="Unassembled WGS sequence"/>
</dbReference>
<dbReference type="SUPFAM" id="SSF160191">
    <property type="entry name" value="YcgL-like"/>
    <property type="match status" value="1"/>
</dbReference>
<dbReference type="EMBL" id="BSPO01000003">
    <property type="protein sequence ID" value="GLS84743.1"/>
    <property type="molecule type" value="Genomic_DNA"/>
</dbReference>
<dbReference type="Gene3D" id="3.10.510.20">
    <property type="entry name" value="YcgL domain"/>
    <property type="match status" value="1"/>
</dbReference>
<protein>
    <recommendedName>
        <fullName evidence="1">YcgL domain-containing protein GCM10007894_27200</fullName>
    </recommendedName>
</protein>